<accession>A0A2T5TYD9</accession>
<dbReference type="AlphaFoldDB" id="A0A2T5TYD9"/>
<keyword evidence="1" id="KW-1133">Transmembrane helix</keyword>
<dbReference type="OrthoDB" id="9813349at2"/>
<dbReference type="SUPFAM" id="SSF53448">
    <property type="entry name" value="Nucleotide-diphospho-sugar transferases"/>
    <property type="match status" value="1"/>
</dbReference>
<dbReference type="InterPro" id="IPR050834">
    <property type="entry name" value="Glycosyltransf_2"/>
</dbReference>
<dbReference type="Pfam" id="PF00535">
    <property type="entry name" value="Glycos_transf_2"/>
    <property type="match status" value="1"/>
</dbReference>
<evidence type="ECO:0000259" key="2">
    <source>
        <dbReference type="Pfam" id="PF00535"/>
    </source>
</evidence>
<name>A0A2T5TYD9_9SPHN</name>
<dbReference type="PANTHER" id="PTHR43685">
    <property type="entry name" value="GLYCOSYLTRANSFERASE"/>
    <property type="match status" value="1"/>
</dbReference>
<dbReference type="PANTHER" id="PTHR43685:SF2">
    <property type="entry name" value="GLYCOSYLTRANSFERASE 2-LIKE DOMAIN-CONTAINING PROTEIN"/>
    <property type="match status" value="1"/>
</dbReference>
<evidence type="ECO:0000256" key="1">
    <source>
        <dbReference type="SAM" id="Phobius"/>
    </source>
</evidence>
<proteinExistence type="predicted"/>
<keyword evidence="1" id="KW-0472">Membrane</keyword>
<comment type="caution">
    <text evidence="3">The sequence shown here is derived from an EMBL/GenBank/DDBJ whole genome shotgun (WGS) entry which is preliminary data.</text>
</comment>
<dbReference type="Proteomes" id="UP000244013">
    <property type="component" value="Unassembled WGS sequence"/>
</dbReference>
<feature type="domain" description="Glycosyltransferase 2-like" evidence="2">
    <location>
        <begin position="20"/>
        <end position="184"/>
    </location>
</feature>
<feature type="transmembrane region" description="Helical" evidence="1">
    <location>
        <begin position="265"/>
        <end position="287"/>
    </location>
</feature>
<gene>
    <name evidence="3" type="ORF">C8J25_11147</name>
</gene>
<organism evidence="3 4">
    <name type="scientific">Sphingomonas faeni</name>
    <dbReference type="NCBI Taxonomy" id="185950"/>
    <lineage>
        <taxon>Bacteria</taxon>
        <taxon>Pseudomonadati</taxon>
        <taxon>Pseudomonadota</taxon>
        <taxon>Alphaproteobacteria</taxon>
        <taxon>Sphingomonadales</taxon>
        <taxon>Sphingomonadaceae</taxon>
        <taxon>Sphingomonas</taxon>
    </lineage>
</organism>
<dbReference type="GO" id="GO:0016740">
    <property type="term" value="F:transferase activity"/>
    <property type="evidence" value="ECO:0007669"/>
    <property type="project" value="UniProtKB-KW"/>
</dbReference>
<dbReference type="InterPro" id="IPR029044">
    <property type="entry name" value="Nucleotide-diphossugar_trans"/>
</dbReference>
<reference evidence="3 4" key="1">
    <citation type="submission" date="2018-04" db="EMBL/GenBank/DDBJ databases">
        <title>Genomic Encyclopedia of Type Strains, Phase III (KMG-III): the genomes of soil and plant-associated and newly described type strains.</title>
        <authorList>
            <person name="Whitman W."/>
        </authorList>
    </citation>
    <scope>NUCLEOTIDE SEQUENCE [LARGE SCALE GENOMIC DNA]</scope>
    <source>
        <strain evidence="3 4">MA-olki</strain>
    </source>
</reference>
<protein>
    <submittedName>
        <fullName evidence="3">Glycosyl transferase family 2</fullName>
    </submittedName>
</protein>
<evidence type="ECO:0000313" key="3">
    <source>
        <dbReference type="EMBL" id="PTW44211.1"/>
    </source>
</evidence>
<evidence type="ECO:0000313" key="4">
    <source>
        <dbReference type="Proteomes" id="UP000244013"/>
    </source>
</evidence>
<keyword evidence="3" id="KW-0808">Transferase</keyword>
<dbReference type="EMBL" id="QAYE01000011">
    <property type="protein sequence ID" value="PTW44211.1"/>
    <property type="molecule type" value="Genomic_DNA"/>
</dbReference>
<keyword evidence="1" id="KW-0812">Transmembrane</keyword>
<dbReference type="Gene3D" id="3.90.550.10">
    <property type="entry name" value="Spore Coat Polysaccharide Biosynthesis Protein SpsA, Chain A"/>
    <property type="match status" value="1"/>
</dbReference>
<dbReference type="GeneID" id="91007586"/>
<dbReference type="InterPro" id="IPR001173">
    <property type="entry name" value="Glyco_trans_2-like"/>
</dbReference>
<sequence>MQVLDYRQTPALADVDPLFTVAVCTHNRPHLLDGLLSVLLPQLEQLRIRLIVVDSASCPPAALRSEYVARYGDLLTFVRLDTAGISRARNAALHECQTPWIGYMDDDEVPSPDWAQEALQLIERLPSNCAACSGNVAPKWPGARPQAVGQRWLAYLSMLQRAGEFDQKRKTRFGIGHSVIRRDALMAAGEFDTSLGRHGASLLSGEESHLVEILLRCGWQIWHSDKIRVDHIVEAERLERSWARERAYWEGISIMRRAQLGDFAWPWWIVASAYLKVLLLGVLVSYIHERAEIDLVLAYAQGVLHGHTHPQSLALEGGRVTAPISSAGVVTQVALYQVAPSEPPSPA</sequence>
<dbReference type="RefSeq" id="WP_107955735.1">
    <property type="nucleotide sequence ID" value="NZ_QAYE01000011.1"/>
</dbReference>